<dbReference type="AlphaFoldDB" id="A0A2S4PSS6"/>
<evidence type="ECO:0000256" key="3">
    <source>
        <dbReference type="ARBA" id="ARBA00022448"/>
    </source>
</evidence>
<feature type="non-terminal residue" evidence="11">
    <location>
        <position position="537"/>
    </location>
</feature>
<dbReference type="Pfam" id="PF09454">
    <property type="entry name" value="Vps23_core"/>
    <property type="match status" value="1"/>
</dbReference>
<dbReference type="OrthoDB" id="306304at2759"/>
<evidence type="ECO:0000313" key="12">
    <source>
        <dbReference type="Proteomes" id="UP000237438"/>
    </source>
</evidence>
<accession>A0A2S4PSS6</accession>
<dbReference type="InterPro" id="IPR052070">
    <property type="entry name" value="ESCRT-I_UEV_domain"/>
</dbReference>
<reference evidence="11 12" key="1">
    <citation type="submission" date="2017-10" db="EMBL/GenBank/DDBJ databases">
        <title>Development of genomic resources for the powdery mildew, Erysiphe pulchra.</title>
        <authorList>
            <person name="Wadl P.A."/>
            <person name="Mack B.M."/>
            <person name="Moore G."/>
            <person name="Beltz S.B."/>
        </authorList>
    </citation>
    <scope>NUCLEOTIDE SEQUENCE [LARGE SCALE GENOMIC DNA]</scope>
    <source>
        <strain evidence="11">Cflorida</strain>
    </source>
</reference>
<keyword evidence="6" id="KW-0175">Coiled coil</keyword>
<dbReference type="GO" id="GO:0043162">
    <property type="term" value="P:ubiquitin-dependent protein catabolic process via the multivesicular body sorting pathway"/>
    <property type="evidence" value="ECO:0007669"/>
    <property type="project" value="UniProtKB-ARBA"/>
</dbReference>
<comment type="similarity">
    <text evidence="2">Belongs to the ubiquitin-conjugating enzyme family. UEV subfamily.</text>
</comment>
<dbReference type="InterPro" id="IPR017916">
    <property type="entry name" value="SB_dom"/>
</dbReference>
<evidence type="ECO:0000256" key="5">
    <source>
        <dbReference type="ARBA" id="ARBA00022927"/>
    </source>
</evidence>
<dbReference type="GO" id="GO:0043130">
    <property type="term" value="F:ubiquitin binding"/>
    <property type="evidence" value="ECO:0007669"/>
    <property type="project" value="TreeGrafter"/>
</dbReference>
<keyword evidence="4" id="KW-0967">Endosome</keyword>
<protein>
    <recommendedName>
        <fullName evidence="13">UEV domain-containing protein</fullName>
    </recommendedName>
</protein>
<dbReference type="Gene3D" id="6.10.140.820">
    <property type="match status" value="1"/>
</dbReference>
<evidence type="ECO:0000313" key="11">
    <source>
        <dbReference type="EMBL" id="POS85085.1"/>
    </source>
</evidence>
<feature type="region of interest" description="Disordered" evidence="8">
    <location>
        <begin position="149"/>
        <end position="281"/>
    </location>
</feature>
<gene>
    <name evidence="11" type="ORF">EPUL_003109</name>
</gene>
<feature type="region of interest" description="Disordered" evidence="8">
    <location>
        <begin position="320"/>
        <end position="351"/>
    </location>
</feature>
<feature type="compositionally biased region" description="Polar residues" evidence="8">
    <location>
        <begin position="320"/>
        <end position="335"/>
    </location>
</feature>
<feature type="compositionally biased region" description="Polar residues" evidence="8">
    <location>
        <begin position="151"/>
        <end position="165"/>
    </location>
</feature>
<feature type="compositionally biased region" description="Polar residues" evidence="8">
    <location>
        <begin position="218"/>
        <end position="254"/>
    </location>
</feature>
<dbReference type="PANTHER" id="PTHR23306">
    <property type="entry name" value="TUMOR SUSCEPTIBILITY GENE 101 PROTEIN-RELATED"/>
    <property type="match status" value="1"/>
</dbReference>
<dbReference type="CDD" id="cd11685">
    <property type="entry name" value="UEV_TSG101-like"/>
    <property type="match status" value="1"/>
</dbReference>
<dbReference type="Proteomes" id="UP000237438">
    <property type="component" value="Unassembled WGS sequence"/>
</dbReference>
<dbReference type="EMBL" id="PEDP01000735">
    <property type="protein sequence ID" value="POS85085.1"/>
    <property type="molecule type" value="Genomic_DNA"/>
</dbReference>
<evidence type="ECO:0000256" key="6">
    <source>
        <dbReference type="ARBA" id="ARBA00023054"/>
    </source>
</evidence>
<dbReference type="GO" id="GO:0072666">
    <property type="term" value="P:establishment of protein localization to vacuole"/>
    <property type="evidence" value="ECO:0007669"/>
    <property type="project" value="UniProtKB-ARBA"/>
</dbReference>
<dbReference type="GO" id="GO:0006886">
    <property type="term" value="P:intracellular protein transport"/>
    <property type="evidence" value="ECO:0007669"/>
    <property type="project" value="UniProtKB-ARBA"/>
</dbReference>
<dbReference type="SUPFAM" id="SSF140111">
    <property type="entry name" value="Endosomal sorting complex assembly domain"/>
    <property type="match status" value="1"/>
</dbReference>
<proteinExistence type="inferred from homology"/>
<comment type="subcellular location">
    <subcellularLocation>
        <location evidence="1">Endosome</location>
    </subcellularLocation>
</comment>
<keyword evidence="3 7" id="KW-0813">Transport</keyword>
<evidence type="ECO:0000259" key="10">
    <source>
        <dbReference type="PROSITE" id="PS51322"/>
    </source>
</evidence>
<dbReference type="InterPro" id="IPR037202">
    <property type="entry name" value="ESCRT_assembly_dom"/>
</dbReference>
<evidence type="ECO:0000256" key="2">
    <source>
        <dbReference type="ARBA" id="ARBA00009594"/>
    </source>
</evidence>
<feature type="domain" description="SB" evidence="9">
    <location>
        <begin position="471"/>
        <end position="537"/>
    </location>
</feature>
<keyword evidence="5 7" id="KW-0653">Protein transport</keyword>
<dbReference type="PROSITE" id="PS51322">
    <property type="entry name" value="UEV"/>
    <property type="match status" value="1"/>
</dbReference>
<evidence type="ECO:0000256" key="1">
    <source>
        <dbReference type="ARBA" id="ARBA00004177"/>
    </source>
</evidence>
<dbReference type="STRING" id="225359.A0A2S4PSS6"/>
<dbReference type="InterPro" id="IPR008883">
    <property type="entry name" value="UEV_N"/>
</dbReference>
<evidence type="ECO:0000259" key="9">
    <source>
        <dbReference type="PROSITE" id="PS51312"/>
    </source>
</evidence>
<feature type="domain" description="UEV" evidence="10">
    <location>
        <begin position="7"/>
        <end position="152"/>
    </location>
</feature>
<feature type="compositionally biased region" description="Polar residues" evidence="8">
    <location>
        <begin position="270"/>
        <end position="281"/>
    </location>
</feature>
<dbReference type="Pfam" id="PF05743">
    <property type="entry name" value="UEV"/>
    <property type="match status" value="1"/>
</dbReference>
<sequence length="537" mass="60292">MATINQQVLDWLYGVLINDYTNLNSTYNHVAQLLSRYSSLSPRTDVYTYDNGKSALLLKVSGTIPVVFRGTCYRFPIAIWIPHLYPLEAPLVYVIATEGMVVRPGQHVDLQGKIYHPYLVGWADNSDKFNLIDFVEILRDVFAKEPPVISRPQSSINRGTPSLNSEIRRPDSQISQQENKVLPPLPPPKPEKDNRQWLRTGAQKWNSGPPLPPLPPSIGNSHTEISYSSHQINSSQRLDNSVQQKTDNVRYNSPPSIPEQNHPRDLDLSRGSQRSPGLRYSSSMPIDLIYQVYPKDQLTSNQIASPLQQDVQIRCPKQQIYSNQKSQLRPSQVSKPHSPCLKPETPPDLLSAPLVLTTPSPSNTDHHAPPIPSNPEKDLLLQRIGLELFSRRQKTRDQIDSTILGLQAQRDAMLTSLAKMETEIHALDSLNNLINTNTSILHTSLKQADSIILSSQHRRPPSVDELLVAPNVVANQLYDLVSEERSLGDTLFVLARAVEKGRISPVVFVKMTRSLSREWYLKKALVRKIGLGMGLIA</sequence>
<evidence type="ECO:0000256" key="4">
    <source>
        <dbReference type="ARBA" id="ARBA00022753"/>
    </source>
</evidence>
<dbReference type="Gene3D" id="3.10.110.10">
    <property type="entry name" value="Ubiquitin Conjugating Enzyme"/>
    <property type="match status" value="1"/>
</dbReference>
<comment type="caution">
    <text evidence="11">The sequence shown here is derived from an EMBL/GenBank/DDBJ whole genome shotgun (WGS) entry which is preliminary data.</text>
</comment>
<evidence type="ECO:0008006" key="13">
    <source>
        <dbReference type="Google" id="ProtNLM"/>
    </source>
</evidence>
<evidence type="ECO:0000256" key="7">
    <source>
        <dbReference type="PROSITE-ProRule" id="PRU00644"/>
    </source>
</evidence>
<dbReference type="GO" id="GO:0000813">
    <property type="term" value="C:ESCRT I complex"/>
    <property type="evidence" value="ECO:0007669"/>
    <property type="project" value="TreeGrafter"/>
</dbReference>
<evidence type="ECO:0000256" key="8">
    <source>
        <dbReference type="SAM" id="MobiDB-lite"/>
    </source>
</evidence>
<dbReference type="PROSITE" id="PS51312">
    <property type="entry name" value="SB"/>
    <property type="match status" value="1"/>
</dbReference>
<name>A0A2S4PSS6_9PEZI</name>
<organism evidence="11 12">
    <name type="scientific">Erysiphe pulchra</name>
    <dbReference type="NCBI Taxonomy" id="225359"/>
    <lineage>
        <taxon>Eukaryota</taxon>
        <taxon>Fungi</taxon>
        <taxon>Dikarya</taxon>
        <taxon>Ascomycota</taxon>
        <taxon>Pezizomycotina</taxon>
        <taxon>Leotiomycetes</taxon>
        <taxon>Erysiphales</taxon>
        <taxon>Erysiphaceae</taxon>
        <taxon>Erysiphe</taxon>
    </lineage>
</organism>
<dbReference type="PANTHER" id="PTHR23306:SF3">
    <property type="entry name" value="TUMOR SUPPRESSOR PROTEIN 101"/>
    <property type="match status" value="1"/>
</dbReference>
<dbReference type="SUPFAM" id="SSF54495">
    <property type="entry name" value="UBC-like"/>
    <property type="match status" value="1"/>
</dbReference>
<dbReference type="InterPro" id="IPR016135">
    <property type="entry name" value="UBQ-conjugating_enzyme/RWD"/>
</dbReference>
<keyword evidence="12" id="KW-1185">Reference proteome</keyword>